<accession>A0ABN9WUK5</accession>
<feature type="region of interest" description="Disordered" evidence="1">
    <location>
        <begin position="20"/>
        <end position="95"/>
    </location>
</feature>
<comment type="caution">
    <text evidence="2">The sequence shown here is derived from an EMBL/GenBank/DDBJ whole genome shotgun (WGS) entry which is preliminary data.</text>
</comment>
<evidence type="ECO:0000256" key="1">
    <source>
        <dbReference type="SAM" id="MobiDB-lite"/>
    </source>
</evidence>
<evidence type="ECO:0000313" key="3">
    <source>
        <dbReference type="Proteomes" id="UP001189429"/>
    </source>
</evidence>
<feature type="compositionally biased region" description="Acidic residues" evidence="1">
    <location>
        <begin position="33"/>
        <end position="48"/>
    </location>
</feature>
<gene>
    <name evidence="2" type="ORF">PCOR1329_LOCUS70738</name>
</gene>
<dbReference type="EMBL" id="CAUYUJ010019365">
    <property type="protein sequence ID" value="CAK0890520.1"/>
    <property type="molecule type" value="Genomic_DNA"/>
</dbReference>
<dbReference type="Proteomes" id="UP001189429">
    <property type="component" value="Unassembled WGS sequence"/>
</dbReference>
<organism evidence="2 3">
    <name type="scientific">Prorocentrum cordatum</name>
    <dbReference type="NCBI Taxonomy" id="2364126"/>
    <lineage>
        <taxon>Eukaryota</taxon>
        <taxon>Sar</taxon>
        <taxon>Alveolata</taxon>
        <taxon>Dinophyceae</taxon>
        <taxon>Prorocentrales</taxon>
        <taxon>Prorocentraceae</taxon>
        <taxon>Prorocentrum</taxon>
    </lineage>
</organism>
<keyword evidence="3" id="KW-1185">Reference proteome</keyword>
<proteinExistence type="predicted"/>
<reference evidence="2" key="1">
    <citation type="submission" date="2023-10" db="EMBL/GenBank/DDBJ databases">
        <authorList>
            <person name="Chen Y."/>
            <person name="Shah S."/>
            <person name="Dougan E. K."/>
            <person name="Thang M."/>
            <person name="Chan C."/>
        </authorList>
    </citation>
    <scope>NUCLEOTIDE SEQUENCE [LARGE SCALE GENOMIC DNA]</scope>
</reference>
<protein>
    <submittedName>
        <fullName evidence="2">Uncharacterized protein</fullName>
    </submittedName>
</protein>
<feature type="compositionally biased region" description="Polar residues" evidence="1">
    <location>
        <begin position="62"/>
        <end position="78"/>
    </location>
</feature>
<evidence type="ECO:0000313" key="2">
    <source>
        <dbReference type="EMBL" id="CAK0890520.1"/>
    </source>
</evidence>
<name>A0ABN9WUK5_9DINO</name>
<sequence>MLRRGSSIRWTIMHKRSCGWEPNPPCFSQRSLEEEEEDEEEEVEEDEYVLLGKRKDAPRSLSARTSGLQHAAGHQSSACRLPGPSLSAWPKQTSRASSAPAHAVITLVTYSSTFFRESKHVGWIQPCRHRKKTSGFDRASFRKP</sequence>